<keyword evidence="3" id="KW-1185">Reference proteome</keyword>
<dbReference type="EMBL" id="JBHSAF010000003">
    <property type="protein sequence ID" value="MFC3912912.1"/>
    <property type="molecule type" value="Genomic_DNA"/>
</dbReference>
<name>A0ABV8CL42_9GAMM</name>
<proteinExistence type="predicted"/>
<feature type="region of interest" description="Disordered" evidence="1">
    <location>
        <begin position="26"/>
        <end position="62"/>
    </location>
</feature>
<evidence type="ECO:0000256" key="1">
    <source>
        <dbReference type="SAM" id="MobiDB-lite"/>
    </source>
</evidence>
<sequence>MLALADDSRQRDTLVCKRGHDLMQPQPESAAIQTPSTISAGIPCQPPVLNGGRTRSTRVARR</sequence>
<reference evidence="3" key="1">
    <citation type="journal article" date="2019" name="Int. J. Syst. Evol. Microbiol.">
        <title>The Global Catalogue of Microorganisms (GCM) 10K type strain sequencing project: providing services to taxonomists for standard genome sequencing and annotation.</title>
        <authorList>
            <consortium name="The Broad Institute Genomics Platform"/>
            <consortium name="The Broad Institute Genome Sequencing Center for Infectious Disease"/>
            <person name="Wu L."/>
            <person name="Ma J."/>
        </authorList>
    </citation>
    <scope>NUCLEOTIDE SEQUENCE [LARGE SCALE GENOMIC DNA]</scope>
    <source>
        <strain evidence="3">CCUG 54939</strain>
    </source>
</reference>
<evidence type="ECO:0000313" key="2">
    <source>
        <dbReference type="EMBL" id="MFC3912912.1"/>
    </source>
</evidence>
<dbReference type="Proteomes" id="UP001595692">
    <property type="component" value="Unassembled WGS sequence"/>
</dbReference>
<gene>
    <name evidence="2" type="ORF">ACFOSS_05470</name>
</gene>
<dbReference type="RefSeq" id="WP_377151126.1">
    <property type="nucleotide sequence ID" value="NZ_JBHSAF010000003.1"/>
</dbReference>
<evidence type="ECO:0000313" key="3">
    <source>
        <dbReference type="Proteomes" id="UP001595692"/>
    </source>
</evidence>
<protein>
    <submittedName>
        <fullName evidence="2">Uncharacterized protein</fullName>
    </submittedName>
</protein>
<accession>A0ABV8CL42</accession>
<organism evidence="2 3">
    <name type="scientific">Pseudaeromonas sharmana</name>
    <dbReference type="NCBI Taxonomy" id="328412"/>
    <lineage>
        <taxon>Bacteria</taxon>
        <taxon>Pseudomonadati</taxon>
        <taxon>Pseudomonadota</taxon>
        <taxon>Gammaproteobacteria</taxon>
        <taxon>Aeromonadales</taxon>
        <taxon>Aeromonadaceae</taxon>
        <taxon>Pseudaeromonas</taxon>
    </lineage>
</organism>
<comment type="caution">
    <text evidence="2">The sequence shown here is derived from an EMBL/GenBank/DDBJ whole genome shotgun (WGS) entry which is preliminary data.</text>
</comment>